<organism evidence="2 3">
    <name type="scientific">Compostimonas suwonensis</name>
    <dbReference type="NCBI Taxonomy" id="1048394"/>
    <lineage>
        <taxon>Bacteria</taxon>
        <taxon>Bacillati</taxon>
        <taxon>Actinomycetota</taxon>
        <taxon>Actinomycetes</taxon>
        <taxon>Micrococcales</taxon>
        <taxon>Microbacteriaceae</taxon>
        <taxon>Compostimonas</taxon>
    </lineage>
</organism>
<dbReference type="AlphaFoldDB" id="A0A2M9C3U3"/>
<feature type="transmembrane region" description="Helical" evidence="1">
    <location>
        <begin position="21"/>
        <end position="47"/>
    </location>
</feature>
<protein>
    <submittedName>
        <fullName evidence="2">Uncharacterized protein</fullName>
    </submittedName>
</protein>
<dbReference type="RefSeq" id="WP_100343124.1">
    <property type="nucleotide sequence ID" value="NZ_PGFB01000001.1"/>
</dbReference>
<keyword evidence="3" id="KW-1185">Reference proteome</keyword>
<sequence>MSTKSRQGPHREEVEHIPHAGSGWWGVFAGVITLTIVSVPLSAAFAFATNPNTQQLFAGRLADDTQLGYSLFWWAVTILLLALPFLVGFGIASLRGKGLGIAAGIIALFVVVIVVLGRLYVF</sequence>
<dbReference type="OrthoDB" id="5070108at2"/>
<reference evidence="2 3" key="1">
    <citation type="submission" date="2017-11" db="EMBL/GenBank/DDBJ databases">
        <title>Genomic Encyclopedia of Archaeal and Bacterial Type Strains, Phase II (KMG-II): From Individual Species to Whole Genera.</title>
        <authorList>
            <person name="Goeker M."/>
        </authorList>
    </citation>
    <scope>NUCLEOTIDE SEQUENCE [LARGE SCALE GENOMIC DNA]</scope>
    <source>
        <strain evidence="2 3">DSM 25625</strain>
    </source>
</reference>
<comment type="caution">
    <text evidence="2">The sequence shown here is derived from an EMBL/GenBank/DDBJ whole genome shotgun (WGS) entry which is preliminary data.</text>
</comment>
<feature type="transmembrane region" description="Helical" evidence="1">
    <location>
        <begin position="71"/>
        <end position="92"/>
    </location>
</feature>
<keyword evidence="1" id="KW-1133">Transmembrane helix</keyword>
<evidence type="ECO:0000313" key="2">
    <source>
        <dbReference type="EMBL" id="PJJ65200.1"/>
    </source>
</evidence>
<keyword evidence="1" id="KW-0472">Membrane</keyword>
<accession>A0A2M9C3U3</accession>
<feature type="transmembrane region" description="Helical" evidence="1">
    <location>
        <begin position="99"/>
        <end position="121"/>
    </location>
</feature>
<keyword evidence="1" id="KW-0812">Transmembrane</keyword>
<dbReference type="EMBL" id="PGFB01000001">
    <property type="protein sequence ID" value="PJJ65200.1"/>
    <property type="molecule type" value="Genomic_DNA"/>
</dbReference>
<dbReference type="Proteomes" id="UP000230161">
    <property type="component" value="Unassembled WGS sequence"/>
</dbReference>
<proteinExistence type="predicted"/>
<evidence type="ECO:0000256" key="1">
    <source>
        <dbReference type="SAM" id="Phobius"/>
    </source>
</evidence>
<evidence type="ECO:0000313" key="3">
    <source>
        <dbReference type="Proteomes" id="UP000230161"/>
    </source>
</evidence>
<gene>
    <name evidence="2" type="ORF">CLV54_0229</name>
</gene>
<name>A0A2M9C3U3_9MICO</name>